<evidence type="ECO:0000256" key="5">
    <source>
        <dbReference type="ARBA" id="ARBA00022989"/>
    </source>
</evidence>
<keyword evidence="2" id="KW-1003">Cell membrane</keyword>
<dbReference type="InterPro" id="IPR000917">
    <property type="entry name" value="Sulfatase_N"/>
</dbReference>
<dbReference type="RefSeq" id="WP_041743162.1">
    <property type="nucleotide sequence ID" value="NC_009715.2"/>
</dbReference>
<dbReference type="InterPro" id="IPR017850">
    <property type="entry name" value="Alkaline_phosphatase_core_sf"/>
</dbReference>
<feature type="transmembrane region" description="Helical" evidence="7">
    <location>
        <begin position="75"/>
        <end position="94"/>
    </location>
</feature>
<feature type="domain" description="Sulfatase N-terminal" evidence="8">
    <location>
        <begin position="245"/>
        <end position="532"/>
    </location>
</feature>
<dbReference type="CDD" id="cd16017">
    <property type="entry name" value="LptA"/>
    <property type="match status" value="1"/>
</dbReference>
<dbReference type="Proteomes" id="UP000006380">
    <property type="component" value="Chromosome"/>
</dbReference>
<dbReference type="PANTHER" id="PTHR30443:SF2">
    <property type="entry name" value="PHOSPHOETHANOLAMINE TRANSFERASE EPTC"/>
    <property type="match status" value="1"/>
</dbReference>
<proteinExistence type="predicted"/>
<dbReference type="Pfam" id="PF00884">
    <property type="entry name" value="Sulfatase"/>
    <property type="match status" value="1"/>
</dbReference>
<protein>
    <submittedName>
        <fullName evidence="9">Phosphoethanolamine transferase</fullName>
    </submittedName>
</protein>
<dbReference type="STRING" id="360105.CCV52592_0857"/>
<accession>A0A0M5MDW1</accession>
<feature type="transmembrane region" description="Helical" evidence="7">
    <location>
        <begin position="163"/>
        <end position="180"/>
    </location>
</feature>
<keyword evidence="5 7" id="KW-1133">Transmembrane helix</keyword>
<evidence type="ECO:0000256" key="4">
    <source>
        <dbReference type="ARBA" id="ARBA00022692"/>
    </source>
</evidence>
<comment type="subcellular location">
    <subcellularLocation>
        <location evidence="1">Cell membrane</location>
        <topology evidence="1">Multi-pass membrane protein</topology>
    </subcellularLocation>
</comment>
<evidence type="ECO:0000256" key="6">
    <source>
        <dbReference type="ARBA" id="ARBA00023136"/>
    </source>
</evidence>
<evidence type="ECO:0000256" key="2">
    <source>
        <dbReference type="ARBA" id="ARBA00022475"/>
    </source>
</evidence>
<reference evidence="9" key="1">
    <citation type="submission" date="2016-07" db="EMBL/GenBank/DDBJ databases">
        <title>Comparative genomics of the Campylobacter concisus group.</title>
        <authorList>
            <person name="Miller W.G."/>
            <person name="Yee E."/>
            <person name="Chapman M.H."/>
            <person name="Huynh S."/>
            <person name="Bono J.L."/>
            <person name="On S.L.W."/>
            <person name="StLeger J."/>
            <person name="Foster G."/>
            <person name="Parker C.T."/>
        </authorList>
    </citation>
    <scope>NUCLEOTIDE SEQUENCE</scope>
    <source>
        <strain evidence="9">525.92</strain>
    </source>
</reference>
<feature type="transmembrane region" description="Helical" evidence="7">
    <location>
        <begin position="129"/>
        <end position="151"/>
    </location>
</feature>
<feature type="transmembrane region" description="Helical" evidence="7">
    <location>
        <begin position="49"/>
        <end position="68"/>
    </location>
</feature>
<dbReference type="GO" id="GO:0016776">
    <property type="term" value="F:phosphotransferase activity, phosphate group as acceptor"/>
    <property type="evidence" value="ECO:0007669"/>
    <property type="project" value="TreeGrafter"/>
</dbReference>
<feature type="transmembrane region" description="Helical" evidence="7">
    <location>
        <begin position="12"/>
        <end position="29"/>
    </location>
</feature>
<dbReference type="GO" id="GO:0009244">
    <property type="term" value="P:lipopolysaccharide core region biosynthetic process"/>
    <property type="evidence" value="ECO:0007669"/>
    <property type="project" value="TreeGrafter"/>
</dbReference>
<dbReference type="EMBL" id="CP000767">
    <property type="protein sequence ID" value="ALF45093.1"/>
    <property type="molecule type" value="Genomic_DNA"/>
</dbReference>
<dbReference type="PANTHER" id="PTHR30443">
    <property type="entry name" value="INNER MEMBRANE PROTEIN"/>
    <property type="match status" value="1"/>
</dbReference>
<organism evidence="9 10">
    <name type="scientific">Campylobacter curvus (strain 525.92)</name>
    <dbReference type="NCBI Taxonomy" id="360105"/>
    <lineage>
        <taxon>Bacteria</taxon>
        <taxon>Pseudomonadati</taxon>
        <taxon>Campylobacterota</taxon>
        <taxon>Epsilonproteobacteria</taxon>
        <taxon>Campylobacterales</taxon>
        <taxon>Campylobacteraceae</taxon>
        <taxon>Campylobacter</taxon>
    </lineage>
</organism>
<keyword evidence="10" id="KW-1185">Reference proteome</keyword>
<evidence type="ECO:0000313" key="10">
    <source>
        <dbReference type="Proteomes" id="UP000006380"/>
    </source>
</evidence>
<keyword evidence="4 7" id="KW-0812">Transmembrane</keyword>
<evidence type="ECO:0000256" key="7">
    <source>
        <dbReference type="SAM" id="Phobius"/>
    </source>
</evidence>
<evidence type="ECO:0000256" key="1">
    <source>
        <dbReference type="ARBA" id="ARBA00004651"/>
    </source>
</evidence>
<dbReference type="SUPFAM" id="SSF53649">
    <property type="entry name" value="Alkaline phosphatase-like"/>
    <property type="match status" value="1"/>
</dbReference>
<name>A0A0M5MDW1_CAMC5</name>
<dbReference type="InterPro" id="IPR040423">
    <property type="entry name" value="PEA_transferase"/>
</dbReference>
<dbReference type="OrthoDB" id="9786870at2"/>
<dbReference type="InterPro" id="IPR058130">
    <property type="entry name" value="PEA_transf_C"/>
</dbReference>
<keyword evidence="6 7" id="KW-0472">Membrane</keyword>
<dbReference type="Gene3D" id="3.40.720.10">
    <property type="entry name" value="Alkaline Phosphatase, subunit A"/>
    <property type="match status" value="1"/>
</dbReference>
<dbReference type="GO" id="GO:0005886">
    <property type="term" value="C:plasma membrane"/>
    <property type="evidence" value="ECO:0007669"/>
    <property type="project" value="UniProtKB-SubCell"/>
</dbReference>
<gene>
    <name evidence="9" type="primary">opgE</name>
    <name evidence="9" type="ORF">CCV52592_0857</name>
</gene>
<keyword evidence="3 9" id="KW-0808">Transferase</keyword>
<evidence type="ECO:0000256" key="3">
    <source>
        <dbReference type="ARBA" id="ARBA00022679"/>
    </source>
</evidence>
<evidence type="ECO:0000313" key="9">
    <source>
        <dbReference type="EMBL" id="ALF45093.1"/>
    </source>
</evidence>
<dbReference type="KEGG" id="ccv:CCV52592_0857"/>
<sequence length="572" mass="67391">MKFYEAFKNRPILNLFIATFILMFALNVFKTYSFYNHVASKIYQDIFKNFYIVGLLNIFMFHIIFLVFRRFFKTAIYIYSILIFLLCSTDFLLIKEFSATINPIIIDAIVNTNFNEADEFIQVFFDIKFFMTIFVFALISILVLCINTNKCRCSKNKSRSNKVYHVLLTLYILAIIAFSIDMTSKILKDKDYKEKLSKNTLIEFILANLDYVSSDNYISALKNIDKHYESTTKKNSNITAKTKIKNIIMIIGESLQRDYMQIYGYKLADTPNMQKLLETNHLIKFSDTISSGTYTNASLQRMLNFSNYESTLPWYDSLNIIDMFKILGYKTSWISNQEGFNKTQNIANSVSKRADNVIYLKYGDKDSLEQVDEKLLPYISKVAKNSSEYNFYIIHLMGSHVRYDRRYPKEFIKFKQNDINITKLNEKQNAQIADYVNSVLYNDYIINEIYNIFKDYESLIVYASDHGETLYRHKDILEHGVLNRFTLEIPLIFIGSDKFIANYPEIWKRLQKAKDDPFMTDDIIHTLSDIVGAKPLEFDEKRSLISDKFNIHRKRIVQDVDYDSIKRQIEYQ</sequence>
<evidence type="ECO:0000259" key="8">
    <source>
        <dbReference type="Pfam" id="PF00884"/>
    </source>
</evidence>
<dbReference type="AlphaFoldDB" id="A0A0M5MDW1"/>